<protein>
    <submittedName>
        <fullName evidence="8">Cytochrome P450</fullName>
    </submittedName>
</protein>
<comment type="cofactor">
    <cofactor evidence="1 7">
        <name>heme</name>
        <dbReference type="ChEBI" id="CHEBI:30413"/>
    </cofactor>
</comment>
<keyword evidence="4 7" id="KW-0479">Metal-binding</keyword>
<dbReference type="Pfam" id="PF00067">
    <property type="entry name" value="p450"/>
    <property type="match status" value="1"/>
</dbReference>
<dbReference type="CDD" id="cd11060">
    <property type="entry name" value="CYP57A1-like"/>
    <property type="match status" value="1"/>
</dbReference>
<evidence type="ECO:0000256" key="4">
    <source>
        <dbReference type="ARBA" id="ARBA00022723"/>
    </source>
</evidence>
<keyword evidence="6" id="KW-0560">Oxidoreductase</keyword>
<dbReference type="PRINTS" id="PR00465">
    <property type="entry name" value="EP450IV"/>
</dbReference>
<evidence type="ECO:0000256" key="7">
    <source>
        <dbReference type="PIRSR" id="PIRSR602403-1"/>
    </source>
</evidence>
<evidence type="ECO:0000256" key="6">
    <source>
        <dbReference type="ARBA" id="ARBA00023033"/>
    </source>
</evidence>
<reference evidence="8" key="1">
    <citation type="submission" date="2023-06" db="EMBL/GenBank/DDBJ databases">
        <title>Genome-scale phylogeny and comparative genomics of the fungal order Sordariales.</title>
        <authorList>
            <consortium name="Lawrence Berkeley National Laboratory"/>
            <person name="Hensen N."/>
            <person name="Bonometti L."/>
            <person name="Westerberg I."/>
            <person name="Brannstrom I.O."/>
            <person name="Guillou S."/>
            <person name="Cros-Aarteil S."/>
            <person name="Calhoun S."/>
            <person name="Haridas S."/>
            <person name="Kuo A."/>
            <person name="Mondo S."/>
            <person name="Pangilinan J."/>
            <person name="Riley R."/>
            <person name="Labutti K."/>
            <person name="Andreopoulos B."/>
            <person name="Lipzen A."/>
            <person name="Chen C."/>
            <person name="Yanf M."/>
            <person name="Daum C."/>
            <person name="Ng V."/>
            <person name="Clum A."/>
            <person name="Steindorff A."/>
            <person name="Ohm R."/>
            <person name="Martin F."/>
            <person name="Silar P."/>
            <person name="Natvig D."/>
            <person name="Lalanne C."/>
            <person name="Gautier V."/>
            <person name="Ament-Velasquez S.L."/>
            <person name="Kruys A."/>
            <person name="Hutchinson M.I."/>
            <person name="Powell A.J."/>
            <person name="Barry K."/>
            <person name="Miller A.N."/>
            <person name="Grigoriev I.V."/>
            <person name="Debuchy R."/>
            <person name="Gladieux P."/>
            <person name="Thoren M.H."/>
            <person name="Johannesson H."/>
        </authorList>
    </citation>
    <scope>NUCLEOTIDE SEQUENCE</scope>
    <source>
        <strain evidence="8">CBS 540.89</strain>
    </source>
</reference>
<dbReference type="InterPro" id="IPR001128">
    <property type="entry name" value="Cyt_P450"/>
</dbReference>
<dbReference type="InterPro" id="IPR036396">
    <property type="entry name" value="Cyt_P450_sf"/>
</dbReference>
<keyword evidence="3 7" id="KW-0349">Heme</keyword>
<dbReference type="InterPro" id="IPR002403">
    <property type="entry name" value="Cyt_P450_E_grp-IV"/>
</dbReference>
<dbReference type="GO" id="GO:0005506">
    <property type="term" value="F:iron ion binding"/>
    <property type="evidence" value="ECO:0007669"/>
    <property type="project" value="InterPro"/>
</dbReference>
<keyword evidence="6" id="KW-0503">Monooxygenase</keyword>
<evidence type="ECO:0000313" key="9">
    <source>
        <dbReference type="Proteomes" id="UP001172159"/>
    </source>
</evidence>
<dbReference type="GO" id="GO:0020037">
    <property type="term" value="F:heme binding"/>
    <property type="evidence" value="ECO:0007669"/>
    <property type="project" value="InterPro"/>
</dbReference>
<dbReference type="PANTHER" id="PTHR24305">
    <property type="entry name" value="CYTOCHROME P450"/>
    <property type="match status" value="1"/>
</dbReference>
<dbReference type="GO" id="GO:0004497">
    <property type="term" value="F:monooxygenase activity"/>
    <property type="evidence" value="ECO:0007669"/>
    <property type="project" value="UniProtKB-KW"/>
</dbReference>
<evidence type="ECO:0000313" key="8">
    <source>
        <dbReference type="EMBL" id="KAK0739351.1"/>
    </source>
</evidence>
<evidence type="ECO:0000256" key="5">
    <source>
        <dbReference type="ARBA" id="ARBA00023004"/>
    </source>
</evidence>
<dbReference type="PANTHER" id="PTHR24305:SF168">
    <property type="entry name" value="P450, PUTATIVE (EUROFUNG)-RELATED"/>
    <property type="match status" value="1"/>
</dbReference>
<gene>
    <name evidence="8" type="ORF">B0T21DRAFT_284422</name>
</gene>
<comment type="caution">
    <text evidence="8">The sequence shown here is derived from an EMBL/GenBank/DDBJ whole genome shotgun (WGS) entry which is preliminary data.</text>
</comment>
<dbReference type="SUPFAM" id="SSF48264">
    <property type="entry name" value="Cytochrome P450"/>
    <property type="match status" value="1"/>
</dbReference>
<feature type="binding site" description="axial binding residue" evidence="7">
    <location>
        <position position="394"/>
    </location>
    <ligand>
        <name>heme</name>
        <dbReference type="ChEBI" id="CHEBI:30413"/>
    </ligand>
    <ligandPart>
        <name>Fe</name>
        <dbReference type="ChEBI" id="CHEBI:18248"/>
    </ligandPart>
</feature>
<keyword evidence="5 7" id="KW-0408">Iron</keyword>
<evidence type="ECO:0000256" key="3">
    <source>
        <dbReference type="ARBA" id="ARBA00022617"/>
    </source>
</evidence>
<dbReference type="PRINTS" id="PR00385">
    <property type="entry name" value="P450"/>
</dbReference>
<comment type="similarity">
    <text evidence="2">Belongs to the cytochrome P450 family.</text>
</comment>
<dbReference type="GO" id="GO:0016705">
    <property type="term" value="F:oxidoreductase activity, acting on paired donors, with incorporation or reduction of molecular oxygen"/>
    <property type="evidence" value="ECO:0007669"/>
    <property type="project" value="InterPro"/>
</dbReference>
<dbReference type="AlphaFoldDB" id="A0AA40BS41"/>
<sequence>HENMLATAAKYGPLVRIGPNDLLCTDPETLRRMSAVRSRYTKGVFYETGRIIPGCNNIGCERDEKRHKALRAKMGGAYNGRENGSRGFEGSIDRQVMNLVALIEKKYISTPGKLRPFDLCAKAHFFSLDVISDASFGKAFGFLVEDRDLHRFIEINDSAVPIMNILQAIPSLTGVVYRWPFNLALPKDGDGVGFGRLMGLAKRCVEERLHPDAKPGQDMLQAFINGGMTYDELVQHMFVQMERIFPGIFATITSVAGSITTAAAIRHTFLAIVSTPFSISSNLVSRPVITDAEAQSLPYLQAVIREGRRMWPPVTGLGSKQVPKGGDLICGYPIPEGTQVSHNYSGIMRLKEIFGEDADAFRPERWLEVGGNEEQLRAMSSALELAFGNGKYQCLGKRIVLMEMGKILFELLRRYNFALMDPQHPIKSSSGVFWVGSDLILRLTKR</sequence>
<feature type="non-terminal residue" evidence="8">
    <location>
        <position position="1"/>
    </location>
</feature>
<name>A0AA40BS41_9PEZI</name>
<dbReference type="EMBL" id="JAUKTV010000004">
    <property type="protein sequence ID" value="KAK0739351.1"/>
    <property type="molecule type" value="Genomic_DNA"/>
</dbReference>
<keyword evidence="9" id="KW-1185">Reference proteome</keyword>
<dbReference type="Gene3D" id="1.10.630.10">
    <property type="entry name" value="Cytochrome P450"/>
    <property type="match status" value="1"/>
</dbReference>
<accession>A0AA40BS41</accession>
<evidence type="ECO:0000256" key="2">
    <source>
        <dbReference type="ARBA" id="ARBA00010617"/>
    </source>
</evidence>
<organism evidence="8 9">
    <name type="scientific">Apiosordaria backusii</name>
    <dbReference type="NCBI Taxonomy" id="314023"/>
    <lineage>
        <taxon>Eukaryota</taxon>
        <taxon>Fungi</taxon>
        <taxon>Dikarya</taxon>
        <taxon>Ascomycota</taxon>
        <taxon>Pezizomycotina</taxon>
        <taxon>Sordariomycetes</taxon>
        <taxon>Sordariomycetidae</taxon>
        <taxon>Sordariales</taxon>
        <taxon>Lasiosphaeriaceae</taxon>
        <taxon>Apiosordaria</taxon>
    </lineage>
</organism>
<dbReference type="Proteomes" id="UP001172159">
    <property type="component" value="Unassembled WGS sequence"/>
</dbReference>
<proteinExistence type="inferred from homology"/>
<dbReference type="InterPro" id="IPR050121">
    <property type="entry name" value="Cytochrome_P450_monoxygenase"/>
</dbReference>
<evidence type="ECO:0000256" key="1">
    <source>
        <dbReference type="ARBA" id="ARBA00001971"/>
    </source>
</evidence>